<protein>
    <recommendedName>
        <fullName evidence="4">VCBS repeat-containing protein</fullName>
    </recommendedName>
</protein>
<sequence length="222" mass="24396">MWYAYLYKKLKRNLLSMLLAGFAVCANPVLAGPAPALLAQAKAAFEHYAPGAHFHEDATAFGDINGDGITDFATFLGDPNYNDHGVEDVKVLVFLGAKDHTFSLLEASRALPGHERIFYVVDIKRQSVFVHSDGSGGCCSHWGMELQFRQQASRLMLIGLESVNVYVDGSDEQESGTSANLLTGKVIDWSGSGKARREKKRVLTGLKPVSFAEFDYRHLPVE</sequence>
<dbReference type="Gene3D" id="2.130.10.130">
    <property type="entry name" value="Integrin alpha, N-terminal"/>
    <property type="match status" value="1"/>
</dbReference>
<organism evidence="2 3">
    <name type="scientific">Andreprevotia lacus DSM 23236</name>
    <dbReference type="NCBI Taxonomy" id="1121001"/>
    <lineage>
        <taxon>Bacteria</taxon>
        <taxon>Pseudomonadati</taxon>
        <taxon>Pseudomonadota</taxon>
        <taxon>Betaproteobacteria</taxon>
        <taxon>Neisseriales</taxon>
        <taxon>Chitinibacteraceae</taxon>
        <taxon>Andreprevotia</taxon>
    </lineage>
</organism>
<dbReference type="STRING" id="1121001.SAMN02745857_02163"/>
<feature type="signal peptide" evidence="1">
    <location>
        <begin position="1"/>
        <end position="31"/>
    </location>
</feature>
<evidence type="ECO:0000313" key="3">
    <source>
        <dbReference type="Proteomes" id="UP000192761"/>
    </source>
</evidence>
<evidence type="ECO:0000256" key="1">
    <source>
        <dbReference type="SAM" id="SignalP"/>
    </source>
</evidence>
<accession>A0A1W1XNH8</accession>
<gene>
    <name evidence="2" type="ORF">SAMN02745857_02163</name>
</gene>
<dbReference type="AlphaFoldDB" id="A0A1W1XNH8"/>
<feature type="chain" id="PRO_5012212991" description="VCBS repeat-containing protein" evidence="1">
    <location>
        <begin position="32"/>
        <end position="222"/>
    </location>
</feature>
<dbReference type="EMBL" id="FWXD01000011">
    <property type="protein sequence ID" value="SMC25427.1"/>
    <property type="molecule type" value="Genomic_DNA"/>
</dbReference>
<dbReference type="RefSeq" id="WP_139798777.1">
    <property type="nucleotide sequence ID" value="NZ_FWXD01000011.1"/>
</dbReference>
<keyword evidence="1" id="KW-0732">Signal</keyword>
<evidence type="ECO:0000313" key="2">
    <source>
        <dbReference type="EMBL" id="SMC25427.1"/>
    </source>
</evidence>
<evidence type="ECO:0008006" key="4">
    <source>
        <dbReference type="Google" id="ProtNLM"/>
    </source>
</evidence>
<dbReference type="Proteomes" id="UP000192761">
    <property type="component" value="Unassembled WGS sequence"/>
</dbReference>
<keyword evidence="3" id="KW-1185">Reference proteome</keyword>
<name>A0A1W1XNH8_9NEIS</name>
<dbReference type="InterPro" id="IPR028994">
    <property type="entry name" value="Integrin_alpha_N"/>
</dbReference>
<dbReference type="SUPFAM" id="SSF69318">
    <property type="entry name" value="Integrin alpha N-terminal domain"/>
    <property type="match status" value="1"/>
</dbReference>
<proteinExistence type="predicted"/>
<reference evidence="2 3" key="1">
    <citation type="submission" date="2017-04" db="EMBL/GenBank/DDBJ databases">
        <authorList>
            <person name="Afonso C.L."/>
            <person name="Miller P.J."/>
            <person name="Scott M.A."/>
            <person name="Spackman E."/>
            <person name="Goraichik I."/>
            <person name="Dimitrov K.M."/>
            <person name="Suarez D.L."/>
            <person name="Swayne D.E."/>
        </authorList>
    </citation>
    <scope>NUCLEOTIDE SEQUENCE [LARGE SCALE GENOMIC DNA]</scope>
    <source>
        <strain evidence="2 3">DSM 23236</strain>
    </source>
</reference>